<feature type="transmembrane region" description="Helical" evidence="1">
    <location>
        <begin position="21"/>
        <end position="41"/>
    </location>
</feature>
<name>A0ABS9NJQ1_9NEIS</name>
<keyword evidence="1" id="KW-1133">Transmembrane helix</keyword>
<gene>
    <name evidence="2" type="ORF">MB824_00190</name>
</gene>
<dbReference type="RefSeq" id="WP_238744793.1">
    <property type="nucleotide sequence ID" value="NZ_JAKOOW010000001.1"/>
</dbReference>
<feature type="non-terminal residue" evidence="2">
    <location>
        <position position="66"/>
    </location>
</feature>
<evidence type="ECO:0000313" key="3">
    <source>
        <dbReference type="Proteomes" id="UP001298424"/>
    </source>
</evidence>
<keyword evidence="3" id="KW-1185">Reference proteome</keyword>
<reference evidence="2 3" key="1">
    <citation type="submission" date="2022-02" db="EMBL/GenBank/DDBJ databases">
        <title>Genome sequence data of Kingella unionensis sp. nov. strain CICC 24913 (CCUG 75125).</title>
        <authorList>
            <person name="Xiao M."/>
        </authorList>
    </citation>
    <scope>NUCLEOTIDE SEQUENCE [LARGE SCALE GENOMIC DNA]</scope>
    <source>
        <strain evidence="2 3">CICC 24913</strain>
    </source>
</reference>
<dbReference type="InterPro" id="IPR012902">
    <property type="entry name" value="N_methyl_site"/>
</dbReference>
<dbReference type="EMBL" id="JAKOOW010000001">
    <property type="protein sequence ID" value="MCG6502925.1"/>
    <property type="molecule type" value="Genomic_DNA"/>
</dbReference>
<evidence type="ECO:0000313" key="2">
    <source>
        <dbReference type="EMBL" id="MCG6502925.1"/>
    </source>
</evidence>
<keyword evidence="1" id="KW-0812">Transmembrane</keyword>
<sequence length="66" mass="7209">MRKNNLYILNGLKNKNRGSTLLEVIVSVFLLTFGILALMAAQLRSVSSVSEAENRTIVAQAAESLM</sequence>
<organism evidence="2 3">
    <name type="scientific">Kingella pumchi</name>
    <dbReference type="NCBI Taxonomy" id="2779506"/>
    <lineage>
        <taxon>Bacteria</taxon>
        <taxon>Pseudomonadati</taxon>
        <taxon>Pseudomonadota</taxon>
        <taxon>Betaproteobacteria</taxon>
        <taxon>Neisseriales</taxon>
        <taxon>Neisseriaceae</taxon>
        <taxon>Kingella</taxon>
    </lineage>
</organism>
<keyword evidence="1" id="KW-0472">Membrane</keyword>
<protein>
    <submittedName>
        <fullName evidence="2">Prepilin-type N-terminal cleavage/methylation domain-containing protein</fullName>
    </submittedName>
</protein>
<dbReference type="Proteomes" id="UP001298424">
    <property type="component" value="Unassembled WGS sequence"/>
</dbReference>
<comment type="caution">
    <text evidence="2">The sequence shown here is derived from an EMBL/GenBank/DDBJ whole genome shotgun (WGS) entry which is preliminary data.</text>
</comment>
<dbReference type="Pfam" id="PF07963">
    <property type="entry name" value="N_methyl"/>
    <property type="match status" value="1"/>
</dbReference>
<accession>A0ABS9NJQ1</accession>
<evidence type="ECO:0000256" key="1">
    <source>
        <dbReference type="SAM" id="Phobius"/>
    </source>
</evidence>
<proteinExistence type="predicted"/>